<feature type="compositionally biased region" description="Basic and acidic residues" evidence="3">
    <location>
        <begin position="563"/>
        <end position="578"/>
    </location>
</feature>
<gene>
    <name evidence="4" type="ORF">SAMN05660866_01633</name>
</gene>
<reference evidence="5" key="1">
    <citation type="submission" date="2017-02" db="EMBL/GenBank/DDBJ databases">
        <authorList>
            <person name="Varghese N."/>
            <person name="Submissions S."/>
        </authorList>
    </citation>
    <scope>NUCLEOTIDE SEQUENCE [LARGE SCALE GENOMIC DNA]</scope>
    <source>
        <strain evidence="5">DSM 23546</strain>
    </source>
</reference>
<evidence type="ECO:0000256" key="3">
    <source>
        <dbReference type="SAM" id="MobiDB-lite"/>
    </source>
</evidence>
<dbReference type="InterPro" id="IPR011050">
    <property type="entry name" value="Pectin_lyase_fold/virulence"/>
</dbReference>
<dbReference type="InterPro" id="IPR012334">
    <property type="entry name" value="Pectin_lyas_fold"/>
</dbReference>
<dbReference type="AlphaFoldDB" id="A0A1T5BH88"/>
<dbReference type="Pfam" id="PF17963">
    <property type="entry name" value="Big_9"/>
    <property type="match status" value="1"/>
</dbReference>
<dbReference type="STRING" id="561365.SAMN05660866_01633"/>
<dbReference type="Gene3D" id="2.160.20.10">
    <property type="entry name" value="Single-stranded right-handed beta-helix, Pectin lyase-like"/>
    <property type="match status" value="1"/>
</dbReference>
<sequence length="614" mass="67205">MPITTNTLQKVTLTSFVLFSLFSCSKDADLLSEYVITKDDGLQSIALLANDSFYMAPGQGSILMDVLNNDNISDNANVTIIETSSPINGTVTINNDNTLTYKAWEDPTLINTNSIPEETTPEQTTPVESTPEETTPEQTTPVESTPEETTPVESTPIEDTFTYTAEVVDEETGTATIEEATVTVSSTNTDMGELLAFPGAAGYGKNTTGGRGGMVYRVTNLNDSGAGSLRYGIETLNVTRTIVFEVSGYIDLETPIKIRAGYGNITIAGQTAPNDGITIRGSSIWIHAENVIVRYLKIKPGKNAYNPAGLSSSDPNYEPDDGIKIVAYSGNSIENIIIDHCTVTWAHDGLIDVGSPNLDLSTYARNITIQNCLLGENIDKHYGVLIQRAYDLSFYRNIIAFTNSRNIAVQSAEGKGVEMVNNLIYGTPKAAWYIQGNVVDFIGNKFITGPYERQYQTFRMELGPLDYNIENSAIYLNGNVDDSKNADDSYNNTASPYIVNSPNHNTNLEIISQSELENSLIDYVGDNIHYDEADIRIMNSIKSRTGNIISNENSVGGYPTLKSDIRSENYDSDKDGMSDAWERSTFGNLSKKSDTDENGDGYTNLEAFLYSLEL</sequence>
<dbReference type="OrthoDB" id="8737820at2"/>
<keyword evidence="2" id="KW-0325">Glycoprotein</keyword>
<feature type="compositionally biased region" description="Low complexity" evidence="3">
    <location>
        <begin position="136"/>
        <end position="154"/>
    </location>
</feature>
<evidence type="ECO:0000256" key="2">
    <source>
        <dbReference type="ARBA" id="ARBA00023180"/>
    </source>
</evidence>
<feature type="region of interest" description="Disordered" evidence="3">
    <location>
        <begin position="111"/>
        <end position="154"/>
    </location>
</feature>
<accession>A0A1T5BH88</accession>
<evidence type="ECO:0000313" key="5">
    <source>
        <dbReference type="Proteomes" id="UP000190339"/>
    </source>
</evidence>
<dbReference type="GO" id="GO:0016829">
    <property type="term" value="F:lyase activity"/>
    <property type="evidence" value="ECO:0007669"/>
    <property type="project" value="UniProtKB-KW"/>
</dbReference>
<organism evidence="4 5">
    <name type="scientific">Maribacter arcticus</name>
    <dbReference type="NCBI Taxonomy" id="561365"/>
    <lineage>
        <taxon>Bacteria</taxon>
        <taxon>Pseudomonadati</taxon>
        <taxon>Bacteroidota</taxon>
        <taxon>Flavobacteriia</taxon>
        <taxon>Flavobacteriales</taxon>
        <taxon>Flavobacteriaceae</taxon>
        <taxon>Maribacter</taxon>
    </lineage>
</organism>
<dbReference type="InterPro" id="IPR052063">
    <property type="entry name" value="Polysaccharide_Lyase_1"/>
</dbReference>
<feature type="compositionally biased region" description="Low complexity" evidence="3">
    <location>
        <begin position="116"/>
        <end position="129"/>
    </location>
</feature>
<dbReference type="GO" id="GO:0046872">
    <property type="term" value="F:metal ion binding"/>
    <property type="evidence" value="ECO:0007669"/>
    <property type="project" value="UniProtKB-KW"/>
</dbReference>
<evidence type="ECO:0000313" key="4">
    <source>
        <dbReference type="EMBL" id="SKB46379.1"/>
    </source>
</evidence>
<dbReference type="Proteomes" id="UP000190339">
    <property type="component" value="Unassembled WGS sequence"/>
</dbReference>
<keyword evidence="1" id="KW-0479">Metal-binding</keyword>
<name>A0A1T5BH88_9FLAO</name>
<proteinExistence type="predicted"/>
<evidence type="ECO:0000256" key="1">
    <source>
        <dbReference type="ARBA" id="ARBA00022723"/>
    </source>
</evidence>
<keyword evidence="5" id="KW-1185">Reference proteome</keyword>
<keyword evidence="4" id="KW-0456">Lyase</keyword>
<dbReference type="PANTHER" id="PTHR42970:SF1">
    <property type="entry name" value="PECTATE LYASE C-RELATED"/>
    <property type="match status" value="1"/>
</dbReference>
<dbReference type="EMBL" id="FUYL01000004">
    <property type="protein sequence ID" value="SKB46379.1"/>
    <property type="molecule type" value="Genomic_DNA"/>
</dbReference>
<dbReference type="SUPFAM" id="SSF51126">
    <property type="entry name" value="Pectin lyase-like"/>
    <property type="match status" value="1"/>
</dbReference>
<dbReference type="RefSeq" id="WP_079512103.1">
    <property type="nucleotide sequence ID" value="NZ_FUYL01000004.1"/>
</dbReference>
<feature type="region of interest" description="Disordered" evidence="3">
    <location>
        <begin position="558"/>
        <end position="578"/>
    </location>
</feature>
<dbReference type="PANTHER" id="PTHR42970">
    <property type="entry name" value="PECTATE LYASE C-RELATED"/>
    <property type="match status" value="1"/>
</dbReference>
<protein>
    <submittedName>
        <fullName evidence="4">Pectate lyase</fullName>
    </submittedName>
</protein>